<dbReference type="AlphaFoldDB" id="A0A183SZ74"/>
<dbReference type="Proteomes" id="UP000275846">
    <property type="component" value="Unassembled WGS sequence"/>
</dbReference>
<proteinExistence type="predicted"/>
<organism evidence="3">
    <name type="scientific">Schistocephalus solidus</name>
    <name type="common">Tapeworm</name>
    <dbReference type="NCBI Taxonomy" id="70667"/>
    <lineage>
        <taxon>Eukaryota</taxon>
        <taxon>Metazoa</taxon>
        <taxon>Spiralia</taxon>
        <taxon>Lophotrochozoa</taxon>
        <taxon>Platyhelminthes</taxon>
        <taxon>Cestoda</taxon>
        <taxon>Eucestoda</taxon>
        <taxon>Diphyllobothriidea</taxon>
        <taxon>Diphyllobothriidae</taxon>
        <taxon>Schistocephalus</taxon>
    </lineage>
</organism>
<reference evidence="1 2" key="2">
    <citation type="submission" date="2018-11" db="EMBL/GenBank/DDBJ databases">
        <authorList>
            <consortium name="Pathogen Informatics"/>
        </authorList>
    </citation>
    <scope>NUCLEOTIDE SEQUENCE [LARGE SCALE GENOMIC DNA]</scope>
    <source>
        <strain evidence="1 2">NST_G2</strain>
    </source>
</reference>
<dbReference type="EMBL" id="UYSU01035295">
    <property type="protein sequence ID" value="VDL95907.1"/>
    <property type="molecule type" value="Genomic_DNA"/>
</dbReference>
<keyword evidence="2" id="KW-1185">Reference proteome</keyword>
<evidence type="ECO:0000313" key="3">
    <source>
        <dbReference type="WBParaSite" id="SSLN_0000988401-mRNA-1"/>
    </source>
</evidence>
<name>A0A183SZ74_SCHSO</name>
<evidence type="ECO:0000313" key="1">
    <source>
        <dbReference type="EMBL" id="VDL95907.1"/>
    </source>
</evidence>
<evidence type="ECO:0000313" key="2">
    <source>
        <dbReference type="Proteomes" id="UP000275846"/>
    </source>
</evidence>
<sequence length="113" mass="12763">MSYPDVSKFSKAIPWLRELSLVFYIQDTFHECWVLTLWKLSLVLMAFMDYEFCAALPAEGSITGCADLNRLITQSTANSRSLTYLLMQNTGSITLNREVLHLAPVSTIPCPEL</sequence>
<dbReference type="WBParaSite" id="SSLN_0000988401-mRNA-1">
    <property type="protein sequence ID" value="SSLN_0000988401-mRNA-1"/>
    <property type="gene ID" value="SSLN_0000988401"/>
</dbReference>
<gene>
    <name evidence="1" type="ORF">SSLN_LOCUS9522</name>
</gene>
<protein>
    <submittedName>
        <fullName evidence="3">Secreted protein</fullName>
    </submittedName>
</protein>
<reference evidence="3" key="1">
    <citation type="submission" date="2016-06" db="UniProtKB">
        <authorList>
            <consortium name="WormBaseParasite"/>
        </authorList>
    </citation>
    <scope>IDENTIFICATION</scope>
</reference>
<accession>A0A183SZ74</accession>